<feature type="region of interest" description="Disordered" evidence="2">
    <location>
        <begin position="1"/>
        <end position="32"/>
    </location>
</feature>
<feature type="compositionally biased region" description="Polar residues" evidence="2">
    <location>
        <begin position="1"/>
        <end position="26"/>
    </location>
</feature>
<dbReference type="EMBL" id="GG662464">
    <property type="protein sequence ID" value="EAS03957.2"/>
    <property type="molecule type" value="Genomic_DNA"/>
</dbReference>
<protein>
    <submittedName>
        <fullName evidence="3">Uncharacterized protein</fullName>
    </submittedName>
</protein>
<name>I7MM48_TETTS</name>
<feature type="region of interest" description="Disordered" evidence="2">
    <location>
        <begin position="835"/>
        <end position="857"/>
    </location>
</feature>
<dbReference type="InParanoid" id="I7MM48"/>
<dbReference type="AlphaFoldDB" id="I7MM48"/>
<keyword evidence="4" id="KW-1185">Reference proteome</keyword>
<dbReference type="RefSeq" id="XP_001024202.2">
    <property type="nucleotide sequence ID" value="XM_001024202.3"/>
</dbReference>
<reference evidence="4" key="1">
    <citation type="journal article" date="2006" name="PLoS Biol.">
        <title>Macronuclear genome sequence of the ciliate Tetrahymena thermophila, a model eukaryote.</title>
        <authorList>
            <person name="Eisen J.A."/>
            <person name="Coyne R.S."/>
            <person name="Wu M."/>
            <person name="Wu D."/>
            <person name="Thiagarajan M."/>
            <person name="Wortman J.R."/>
            <person name="Badger J.H."/>
            <person name="Ren Q."/>
            <person name="Amedeo P."/>
            <person name="Jones K.M."/>
            <person name="Tallon L.J."/>
            <person name="Delcher A.L."/>
            <person name="Salzberg S.L."/>
            <person name="Silva J.C."/>
            <person name="Haas B.J."/>
            <person name="Majoros W.H."/>
            <person name="Farzad M."/>
            <person name="Carlton J.M."/>
            <person name="Smith R.K. Jr."/>
            <person name="Garg J."/>
            <person name="Pearlman R.E."/>
            <person name="Karrer K.M."/>
            <person name="Sun L."/>
            <person name="Manning G."/>
            <person name="Elde N.C."/>
            <person name="Turkewitz A.P."/>
            <person name="Asai D.J."/>
            <person name="Wilkes D.E."/>
            <person name="Wang Y."/>
            <person name="Cai H."/>
            <person name="Collins K."/>
            <person name="Stewart B.A."/>
            <person name="Lee S.R."/>
            <person name="Wilamowska K."/>
            <person name="Weinberg Z."/>
            <person name="Ruzzo W.L."/>
            <person name="Wloga D."/>
            <person name="Gaertig J."/>
            <person name="Frankel J."/>
            <person name="Tsao C.-C."/>
            <person name="Gorovsky M.A."/>
            <person name="Keeling P.J."/>
            <person name="Waller R.F."/>
            <person name="Patron N.J."/>
            <person name="Cherry J.M."/>
            <person name="Stover N.A."/>
            <person name="Krieger C.J."/>
            <person name="del Toro C."/>
            <person name="Ryder H.F."/>
            <person name="Williamson S.C."/>
            <person name="Barbeau R.A."/>
            <person name="Hamilton E.P."/>
            <person name="Orias E."/>
        </authorList>
    </citation>
    <scope>NUCLEOTIDE SEQUENCE [LARGE SCALE GENOMIC DNA]</scope>
    <source>
        <strain evidence="4">SB210</strain>
    </source>
</reference>
<evidence type="ECO:0000313" key="4">
    <source>
        <dbReference type="Proteomes" id="UP000009168"/>
    </source>
</evidence>
<proteinExistence type="predicted"/>
<gene>
    <name evidence="3" type="ORF">TTHERM_00456950</name>
</gene>
<sequence length="1026" mass="120252">MKSSLKKQQQLNDSQNLKTGQGTQNQEDMKVNKRVNILNTKVEDNSKNISHASSQANRVSKQMIYNENMQILIDKNNLNDSEIKDESELFQPINLNKNQAQLQLIMKDYISAQTHYKIGLHEDVDNMMSRTKKCQIQILEQEQDLDGWYKKQLAQKISNEVFQEEESKKEMKHKLLDDLLIQDTPELNQKIISSILRDKLPNNLMQGQTNFSSSQNSNKIQPILKKIISIKNKNKISEAEENQKNEGPIHITSATSGNLLRMYNPYLILQNQEVQKRMKTENLIGKIVIDKVKKEEQKLKNLQTFSQINQDSPQLIHKNNGEYSKKKQNATAAEIEEEENLRIQKLIDVGKQQVKNTLKNFKGLSNYYLDNILKNDSIKKQLEESNKGKNNLFYLKGDMVFAPYSEIEQIYLPKYFQTFEKLQQARIDEYELRICIANQIDLIKEKQIYANELQKQIENLNSTQVNNQNNLSNNANQKSIQPNPISAKQAQKIQSENMKLYKRKEMLKEETNSVNCNIEILKQELQDLQKKQASYQDNIKQLKIVRTKIRAYIKTTLLAMMQKDLTLFINMKKPIDLSLANIVSTLIKIGENIYNEYFPQFLDQQQIELIIHIAELKVEAENIKEKDLKQINDIKLPTNSQSIFSQLSYQCSKQCITQEAERRIKEITKEILSVKKPIFKLDEGTQTHTMQYESVLLNNSTPKKIIIEKQEIEENKDVVLKRLEKREAINNFLQLTVDKVKELEENELDRLEKSFSTLKTEQLSHLKNVLISIFGIIRGCEQLSHFLQFRKFKKYLLKGKNFTNKEKIDLINLFREKKLIIQDNLSEDSLVQNDENNKEREMEQHAKENQKQTIKYRDRSESLERLQSIKSFQIKNKNHINNSQQHENMIDDQTFYKTFMKTSNSFTKQQKSFESQAASSSDHYYTNTSDFILNNTQQRRFQIFNKDFSLSQSNQPYLLSERGLLSQTSSEFQNPLNRIKNEQLKLGKIVQFQYQDSFSPVSQLGRKVSFQQSPQSFLNNKLKQEF</sequence>
<feature type="coiled-coil region" evidence="1">
    <location>
        <begin position="443"/>
        <end position="545"/>
    </location>
</feature>
<evidence type="ECO:0000256" key="1">
    <source>
        <dbReference type="SAM" id="Coils"/>
    </source>
</evidence>
<accession>I7MM48</accession>
<evidence type="ECO:0000256" key="2">
    <source>
        <dbReference type="SAM" id="MobiDB-lite"/>
    </source>
</evidence>
<organism evidence="3 4">
    <name type="scientific">Tetrahymena thermophila (strain SB210)</name>
    <dbReference type="NCBI Taxonomy" id="312017"/>
    <lineage>
        <taxon>Eukaryota</taxon>
        <taxon>Sar</taxon>
        <taxon>Alveolata</taxon>
        <taxon>Ciliophora</taxon>
        <taxon>Intramacronucleata</taxon>
        <taxon>Oligohymenophorea</taxon>
        <taxon>Hymenostomatida</taxon>
        <taxon>Tetrahymenina</taxon>
        <taxon>Tetrahymenidae</taxon>
        <taxon>Tetrahymena</taxon>
    </lineage>
</organism>
<dbReference type="Proteomes" id="UP000009168">
    <property type="component" value="Unassembled WGS sequence"/>
</dbReference>
<dbReference type="KEGG" id="tet:TTHERM_00456950"/>
<evidence type="ECO:0000313" key="3">
    <source>
        <dbReference type="EMBL" id="EAS03957.2"/>
    </source>
</evidence>
<dbReference type="GeneID" id="7845299"/>
<keyword evidence="1" id="KW-0175">Coiled coil</keyword>